<reference evidence="3" key="1">
    <citation type="submission" date="2020-06" db="EMBL/GenBank/DDBJ databases">
        <title>Draft genome of Bugula neritina, a colonial animal packing powerful symbionts and potential medicines.</title>
        <authorList>
            <person name="Rayko M."/>
        </authorList>
    </citation>
    <scope>NUCLEOTIDE SEQUENCE [LARGE SCALE GENOMIC DNA]</scope>
    <source>
        <strain evidence="3">Kwan_BN1</strain>
    </source>
</reference>
<feature type="region of interest" description="Disordered" evidence="2">
    <location>
        <begin position="328"/>
        <end position="379"/>
    </location>
</feature>
<proteinExistence type="predicted"/>
<keyword evidence="1" id="KW-0040">ANK repeat</keyword>
<feature type="compositionally biased region" description="Polar residues" evidence="2">
    <location>
        <begin position="265"/>
        <end position="284"/>
    </location>
</feature>
<evidence type="ECO:0000313" key="3">
    <source>
        <dbReference type="EMBL" id="KAF6030456.1"/>
    </source>
</evidence>
<name>A0A7J7JYN2_BUGNE</name>
<feature type="repeat" description="ANK" evidence="1">
    <location>
        <begin position="47"/>
        <end position="83"/>
    </location>
</feature>
<keyword evidence="4" id="KW-1185">Reference proteome</keyword>
<feature type="repeat" description="ANK" evidence="1">
    <location>
        <begin position="118"/>
        <end position="154"/>
    </location>
</feature>
<gene>
    <name evidence="3" type="ORF">EB796_011233</name>
</gene>
<dbReference type="PANTHER" id="PTHR24121">
    <property type="entry name" value="NO MECHANORECEPTOR POTENTIAL C, ISOFORM D-RELATED"/>
    <property type="match status" value="1"/>
</dbReference>
<dbReference type="InterPro" id="IPR036770">
    <property type="entry name" value="Ankyrin_rpt-contain_sf"/>
</dbReference>
<dbReference type="Proteomes" id="UP000593567">
    <property type="component" value="Unassembled WGS sequence"/>
</dbReference>
<dbReference type="EMBL" id="VXIV02001707">
    <property type="protein sequence ID" value="KAF6030456.1"/>
    <property type="molecule type" value="Genomic_DNA"/>
</dbReference>
<dbReference type="InterPro" id="IPR002110">
    <property type="entry name" value="Ankyrin_rpt"/>
</dbReference>
<dbReference type="PROSITE" id="PS50088">
    <property type="entry name" value="ANK_REPEAT"/>
    <property type="match status" value="2"/>
</dbReference>
<dbReference type="OrthoDB" id="5314041at2759"/>
<evidence type="ECO:0000256" key="2">
    <source>
        <dbReference type="SAM" id="MobiDB-lite"/>
    </source>
</evidence>
<dbReference type="Gene3D" id="1.25.40.20">
    <property type="entry name" value="Ankyrin repeat-containing domain"/>
    <property type="match status" value="1"/>
</dbReference>
<accession>A0A7J7JYN2</accession>
<feature type="region of interest" description="Disordered" evidence="2">
    <location>
        <begin position="257"/>
        <end position="285"/>
    </location>
</feature>
<dbReference type="AlphaFoldDB" id="A0A7J7JYN2"/>
<dbReference type="SUPFAM" id="SSF48403">
    <property type="entry name" value="Ankyrin repeat"/>
    <property type="match status" value="1"/>
</dbReference>
<evidence type="ECO:0000256" key="1">
    <source>
        <dbReference type="PROSITE-ProRule" id="PRU00023"/>
    </source>
</evidence>
<dbReference type="PANTHER" id="PTHR24121:SF21">
    <property type="entry name" value="ANKYRIN REPEAT FAMILY PROTEIN"/>
    <property type="match status" value="1"/>
</dbReference>
<sequence length="409" mass="46211">MYRRNYHHKLLDRYSARLHDSMIKSRFRNFCMLVDVGGVDINSHNERGQTPLIAACYLESKPLAHAMVRKLLQHGAKISETDVWGKTAIHHSVLQDRLAIFKLLMEFDKQSVSYQDSEGNTPLHLAVQQHNVAFTQTIVQHMLMYQINCSFANSAGLTPLALACKLGRVDFARYLCHTAHHSPMAIDPMTGRTARLWLETILFIPPDVDPFNCPEEDLSQIYPKPIDYIANDCKQNIILYPWFEVVGSKKFEVKKKPPSAAFSKQGKTNFPSRAQSAHRNTSKPSPIFDNYSFSSHLASQVDDKTTVSTCLDLVPYFLKLKSNSIGTLPAAMPLPDEDKATSEQEDTENDDLQETFPQSRMRDAASKGRKACQKNKSTKQKVAVVQDLVSTSSSWAKISHKKRRSVVNL</sequence>
<dbReference type="Pfam" id="PF12796">
    <property type="entry name" value="Ank_2"/>
    <property type="match status" value="2"/>
</dbReference>
<protein>
    <submittedName>
        <fullName evidence="3">Uncharacterized protein</fullName>
    </submittedName>
</protein>
<feature type="compositionally biased region" description="Basic residues" evidence="2">
    <location>
        <begin position="367"/>
        <end position="379"/>
    </location>
</feature>
<evidence type="ECO:0000313" key="4">
    <source>
        <dbReference type="Proteomes" id="UP000593567"/>
    </source>
</evidence>
<feature type="compositionally biased region" description="Acidic residues" evidence="2">
    <location>
        <begin position="343"/>
        <end position="353"/>
    </location>
</feature>
<comment type="caution">
    <text evidence="3">The sequence shown here is derived from an EMBL/GenBank/DDBJ whole genome shotgun (WGS) entry which is preliminary data.</text>
</comment>
<dbReference type="SMART" id="SM00248">
    <property type="entry name" value="ANK"/>
    <property type="match status" value="4"/>
</dbReference>
<organism evidence="3 4">
    <name type="scientific">Bugula neritina</name>
    <name type="common">Brown bryozoan</name>
    <name type="synonym">Sertularia neritina</name>
    <dbReference type="NCBI Taxonomy" id="10212"/>
    <lineage>
        <taxon>Eukaryota</taxon>
        <taxon>Metazoa</taxon>
        <taxon>Spiralia</taxon>
        <taxon>Lophotrochozoa</taxon>
        <taxon>Bryozoa</taxon>
        <taxon>Gymnolaemata</taxon>
        <taxon>Cheilostomatida</taxon>
        <taxon>Flustrina</taxon>
        <taxon>Buguloidea</taxon>
        <taxon>Bugulidae</taxon>
        <taxon>Bugula</taxon>
    </lineage>
</organism>